<reference evidence="1 2" key="1">
    <citation type="journal article" date="2023" name="Nat. Microbiol.">
        <title>A compendium of viruses from methanogenic archaea reveals their diversity and adaptations to the gut environment.</title>
        <authorList>
            <person name="Medvedeva S."/>
            <person name="Borrel G."/>
            <person name="Krupovic M."/>
            <person name="Gribaldo S."/>
        </authorList>
    </citation>
    <scope>NUCLEOTIDE SEQUENCE [LARGE SCALE GENOMIC DNA]</scope>
</reference>
<protein>
    <submittedName>
        <fullName evidence="1">Uncharacterized protein</fullName>
    </submittedName>
</protein>
<name>A0AA87CIH6_9CAUD</name>
<dbReference type="InterPro" id="IPR036390">
    <property type="entry name" value="WH_DNA-bd_sf"/>
</dbReference>
<keyword evidence="2" id="KW-1185">Reference proteome</keyword>
<dbReference type="Gene3D" id="1.10.10.10">
    <property type="entry name" value="Winged helix-like DNA-binding domain superfamily/Winged helix DNA-binding domain"/>
    <property type="match status" value="1"/>
</dbReference>
<organism evidence="1 2">
    <name type="scientific">Caudoviricetes sp. vir323</name>
    <dbReference type="NCBI Taxonomy" id="3068356"/>
    <lineage>
        <taxon>Viruses</taxon>
        <taxon>Duplodnaviria</taxon>
        <taxon>Heunggongvirae</taxon>
        <taxon>Uroviricota</taxon>
        <taxon>Caudoviricetes</taxon>
    </lineage>
</organism>
<gene>
    <name evidence="1" type="ORF">vir323_00018</name>
</gene>
<dbReference type="GeneID" id="300198929"/>
<dbReference type="RefSeq" id="YP_013605310.1">
    <property type="nucleotide sequence ID" value="NC_133304.1"/>
</dbReference>
<dbReference type="SUPFAM" id="SSF46785">
    <property type="entry name" value="Winged helix' DNA-binding domain"/>
    <property type="match status" value="1"/>
</dbReference>
<evidence type="ECO:0000313" key="1">
    <source>
        <dbReference type="EMBL" id="DBA35530.1"/>
    </source>
</evidence>
<dbReference type="Proteomes" id="UP001302343">
    <property type="component" value="Segment"/>
</dbReference>
<evidence type="ECO:0000313" key="2">
    <source>
        <dbReference type="Proteomes" id="UP001302343"/>
    </source>
</evidence>
<accession>A0AA87CIH6</accession>
<sequence length="88" mass="10263">MEIPDELLKEISYVQISSYRLRVMKSLEEDVKMPSQIAKDSDIRQNHISKVLSELKAHELVECINPEVRKGRLYRHTDKGVDVVKNLE</sequence>
<dbReference type="EMBL" id="BK063679">
    <property type="protein sequence ID" value="DBA35530.1"/>
    <property type="molecule type" value="Genomic_DNA"/>
</dbReference>
<proteinExistence type="predicted"/>
<dbReference type="InterPro" id="IPR036388">
    <property type="entry name" value="WH-like_DNA-bd_sf"/>
</dbReference>